<comment type="caution">
    <text evidence="1">The sequence shown here is derived from an EMBL/GenBank/DDBJ whole genome shotgun (WGS) entry which is preliminary data.</text>
</comment>
<proteinExistence type="predicted"/>
<name>A0A0W1AGM6_9GAMM</name>
<dbReference type="STRING" id="66969.Lwal_1105"/>
<dbReference type="Proteomes" id="UP000054729">
    <property type="component" value="Unassembled WGS sequence"/>
</dbReference>
<reference evidence="1 2" key="1">
    <citation type="submission" date="2015-11" db="EMBL/GenBank/DDBJ databases">
        <title>Genomic analysis of 38 Legionella species identifies large and diverse effector repertoires.</title>
        <authorList>
            <person name="Burstein D."/>
            <person name="Amaro F."/>
            <person name="Zusman T."/>
            <person name="Lifshitz Z."/>
            <person name="Cohen O."/>
            <person name="Gilbert J.A."/>
            <person name="Pupko T."/>
            <person name="Shuman H.A."/>
            <person name="Segal G."/>
        </authorList>
    </citation>
    <scope>NUCLEOTIDE SEQUENCE [LARGE SCALE GENOMIC DNA]</scope>
    <source>
        <strain evidence="1 2">ATCC 51914</strain>
    </source>
</reference>
<organism evidence="1 2">
    <name type="scientific">Legionella waltersii</name>
    <dbReference type="NCBI Taxonomy" id="66969"/>
    <lineage>
        <taxon>Bacteria</taxon>
        <taxon>Pseudomonadati</taxon>
        <taxon>Pseudomonadota</taxon>
        <taxon>Gammaproteobacteria</taxon>
        <taxon>Legionellales</taxon>
        <taxon>Legionellaceae</taxon>
        <taxon>Legionella</taxon>
    </lineage>
</organism>
<accession>A0A0W1AGM6</accession>
<evidence type="ECO:0000313" key="2">
    <source>
        <dbReference type="Proteomes" id="UP000054729"/>
    </source>
</evidence>
<dbReference type="EMBL" id="LNZB01000031">
    <property type="protein sequence ID" value="KTD80408.1"/>
    <property type="molecule type" value="Genomic_DNA"/>
</dbReference>
<sequence length="103" mass="11748">MTLIGCVHLITLFQSNVNYLNILLSKIRTQIHSATVLMNRIFFWKVIFFDSDAASAKAASDFYFGLIVTICSWASWIDIGSVNPSWSFFILARVTSFKVTYPR</sequence>
<keyword evidence="2" id="KW-1185">Reference proteome</keyword>
<gene>
    <name evidence="1" type="ORF">Lwal_1105</name>
</gene>
<evidence type="ECO:0000313" key="1">
    <source>
        <dbReference type="EMBL" id="KTD80408.1"/>
    </source>
</evidence>
<dbReference type="AlphaFoldDB" id="A0A0W1AGM6"/>
<protein>
    <submittedName>
        <fullName evidence="1">Uncharacterized protein</fullName>
    </submittedName>
</protein>